<evidence type="ECO:0000313" key="2">
    <source>
        <dbReference type="Proteomes" id="UP000034956"/>
    </source>
</evidence>
<evidence type="ECO:0000313" key="1">
    <source>
        <dbReference type="EMBL" id="KKU90817.1"/>
    </source>
</evidence>
<reference evidence="1 2" key="1">
    <citation type="journal article" date="2015" name="Nature">
        <title>rRNA introns, odd ribosomes, and small enigmatic genomes across a large radiation of phyla.</title>
        <authorList>
            <person name="Brown C.T."/>
            <person name="Hug L.A."/>
            <person name="Thomas B.C."/>
            <person name="Sharon I."/>
            <person name="Castelle C.J."/>
            <person name="Singh A."/>
            <person name="Wilkins M.J."/>
            <person name="Williams K.H."/>
            <person name="Banfield J.F."/>
        </authorList>
    </citation>
    <scope>NUCLEOTIDE SEQUENCE [LARGE SCALE GENOMIC DNA]</scope>
</reference>
<proteinExistence type="predicted"/>
<accession>A0A0G1U9M5</accession>
<dbReference type="EMBL" id="LCPF01000006">
    <property type="protein sequence ID" value="KKU90817.1"/>
    <property type="molecule type" value="Genomic_DNA"/>
</dbReference>
<organism evidence="1 2">
    <name type="scientific">Candidatus Jorgensenbacteria bacterium GW2011_GWA1_48_11</name>
    <dbReference type="NCBI Taxonomy" id="1618660"/>
    <lineage>
        <taxon>Bacteria</taxon>
        <taxon>Candidatus Joergenseniibacteriota</taxon>
    </lineage>
</organism>
<sequence length="121" mass="13647">MATKLRISEGVLARIALRVAEALEKALSLEVENKESIKRFAARAIMNRDYTRFPLKVPGRGEDFHLVFDLDSHRPVLILQVRRGIIDPMKVELEFSKSGNSHPHLAVRFKEAGNDAGRAEL</sequence>
<dbReference type="AlphaFoldDB" id="A0A0G1U9M5"/>
<comment type="caution">
    <text evidence="1">The sequence shown here is derived from an EMBL/GenBank/DDBJ whole genome shotgun (WGS) entry which is preliminary data.</text>
</comment>
<name>A0A0G1U9M5_9BACT</name>
<protein>
    <submittedName>
        <fullName evidence="1">Uncharacterized protein</fullName>
    </submittedName>
</protein>
<gene>
    <name evidence="1" type="ORF">UY23_C0006G0026</name>
</gene>
<dbReference type="Proteomes" id="UP000034956">
    <property type="component" value="Unassembled WGS sequence"/>
</dbReference>